<organism evidence="2 3">
    <name type="scientific">Cognatiyoonia sediminum</name>
    <dbReference type="NCBI Taxonomy" id="1508389"/>
    <lineage>
        <taxon>Bacteria</taxon>
        <taxon>Pseudomonadati</taxon>
        <taxon>Pseudomonadota</taxon>
        <taxon>Alphaproteobacteria</taxon>
        <taxon>Rhodobacterales</taxon>
        <taxon>Paracoccaceae</taxon>
        <taxon>Cognatiyoonia</taxon>
    </lineage>
</organism>
<dbReference type="AlphaFoldDB" id="A0A1M5QUZ9"/>
<name>A0A1M5QUZ9_9RHOB</name>
<proteinExistence type="predicted"/>
<keyword evidence="1" id="KW-0472">Membrane</keyword>
<keyword evidence="3" id="KW-1185">Reference proteome</keyword>
<keyword evidence="1" id="KW-1133">Transmembrane helix</keyword>
<dbReference type="Proteomes" id="UP000184074">
    <property type="component" value="Unassembled WGS sequence"/>
</dbReference>
<protein>
    <submittedName>
        <fullName evidence="2">Uncharacterized protein</fullName>
    </submittedName>
</protein>
<dbReference type="EMBL" id="FQXB01000003">
    <property type="protein sequence ID" value="SHH17788.1"/>
    <property type="molecule type" value="Genomic_DNA"/>
</dbReference>
<gene>
    <name evidence="2" type="ORF">SAMN05444003_2330</name>
</gene>
<reference evidence="2 3" key="1">
    <citation type="submission" date="2016-11" db="EMBL/GenBank/DDBJ databases">
        <authorList>
            <person name="Jaros S."/>
            <person name="Januszkiewicz K."/>
            <person name="Wedrychowicz H."/>
        </authorList>
    </citation>
    <scope>NUCLEOTIDE SEQUENCE [LARGE SCALE GENOMIC DNA]</scope>
    <source>
        <strain evidence="2 3">DSM 28715</strain>
    </source>
</reference>
<keyword evidence="1" id="KW-0812">Transmembrane</keyword>
<accession>A0A1M5QUZ9</accession>
<evidence type="ECO:0000313" key="3">
    <source>
        <dbReference type="Proteomes" id="UP000184074"/>
    </source>
</evidence>
<feature type="transmembrane region" description="Helical" evidence="1">
    <location>
        <begin position="6"/>
        <end position="25"/>
    </location>
</feature>
<dbReference type="STRING" id="1508389.SAMN05444003_2330"/>
<evidence type="ECO:0000313" key="2">
    <source>
        <dbReference type="EMBL" id="SHH17788.1"/>
    </source>
</evidence>
<sequence length="35" mass="4134">MPAYLVDLLAWSAAFIILFFGIRYLQNRKSDKDEK</sequence>
<evidence type="ECO:0000256" key="1">
    <source>
        <dbReference type="SAM" id="Phobius"/>
    </source>
</evidence>